<dbReference type="EMBL" id="SJPO01000002">
    <property type="protein sequence ID" value="TWT78248.1"/>
    <property type="molecule type" value="Genomic_DNA"/>
</dbReference>
<proteinExistence type="predicted"/>
<evidence type="ECO:0000313" key="3">
    <source>
        <dbReference type="EMBL" id="TWT78248.1"/>
    </source>
</evidence>
<feature type="transmembrane region" description="Helical" evidence="2">
    <location>
        <begin position="30"/>
        <end position="54"/>
    </location>
</feature>
<keyword evidence="4" id="KW-1185">Reference proteome</keyword>
<organism evidence="3 4">
    <name type="scientific">Posidoniimonas polymericola</name>
    <dbReference type="NCBI Taxonomy" id="2528002"/>
    <lineage>
        <taxon>Bacteria</taxon>
        <taxon>Pseudomonadati</taxon>
        <taxon>Planctomycetota</taxon>
        <taxon>Planctomycetia</taxon>
        <taxon>Pirellulales</taxon>
        <taxon>Lacipirellulaceae</taxon>
        <taxon>Posidoniimonas</taxon>
    </lineage>
</organism>
<dbReference type="AlphaFoldDB" id="A0A5C5YTG7"/>
<dbReference type="Proteomes" id="UP000318478">
    <property type="component" value="Unassembled WGS sequence"/>
</dbReference>
<comment type="caution">
    <text evidence="3">The sequence shown here is derived from an EMBL/GenBank/DDBJ whole genome shotgun (WGS) entry which is preliminary data.</text>
</comment>
<evidence type="ECO:0000313" key="4">
    <source>
        <dbReference type="Proteomes" id="UP000318478"/>
    </source>
</evidence>
<accession>A0A5C5YTG7</accession>
<reference evidence="3 4" key="1">
    <citation type="submission" date="2019-02" db="EMBL/GenBank/DDBJ databases">
        <title>Deep-cultivation of Planctomycetes and their phenomic and genomic characterization uncovers novel biology.</title>
        <authorList>
            <person name="Wiegand S."/>
            <person name="Jogler M."/>
            <person name="Boedeker C."/>
            <person name="Pinto D."/>
            <person name="Vollmers J."/>
            <person name="Rivas-Marin E."/>
            <person name="Kohn T."/>
            <person name="Peeters S.H."/>
            <person name="Heuer A."/>
            <person name="Rast P."/>
            <person name="Oberbeckmann S."/>
            <person name="Bunk B."/>
            <person name="Jeske O."/>
            <person name="Meyerdierks A."/>
            <person name="Storesund J.E."/>
            <person name="Kallscheuer N."/>
            <person name="Luecker S."/>
            <person name="Lage O.M."/>
            <person name="Pohl T."/>
            <person name="Merkel B.J."/>
            <person name="Hornburger P."/>
            <person name="Mueller R.-W."/>
            <person name="Bruemmer F."/>
            <person name="Labrenz M."/>
            <person name="Spormann A.M."/>
            <person name="Op Den Camp H."/>
            <person name="Overmann J."/>
            <person name="Amann R."/>
            <person name="Jetten M.S.M."/>
            <person name="Mascher T."/>
            <person name="Medema M.H."/>
            <person name="Devos D.P."/>
            <person name="Kaster A.-K."/>
            <person name="Ovreas L."/>
            <person name="Rohde M."/>
            <person name="Galperin M.Y."/>
            <person name="Jogler C."/>
        </authorList>
    </citation>
    <scope>NUCLEOTIDE SEQUENCE [LARGE SCALE GENOMIC DNA]</scope>
    <source>
        <strain evidence="3 4">Pla123a</strain>
    </source>
</reference>
<sequence length="141" mass="15299">MAAPSETSPRSIPWIDIAALQLTGIWLTDWITHTIPLMLMAICGAVAYLLWTLSLTQSPHARKARCLLAASVIGPICLQLLLPAQMGGSEVLQLSLLAAAGFELSASEAWGDRRRERTGRTLPSNEELPEHPFRDINPSGS</sequence>
<name>A0A5C5YTG7_9BACT</name>
<feature type="transmembrane region" description="Helical" evidence="2">
    <location>
        <begin position="66"/>
        <end position="85"/>
    </location>
</feature>
<gene>
    <name evidence="3" type="ORF">Pla123a_10390</name>
</gene>
<feature type="region of interest" description="Disordered" evidence="1">
    <location>
        <begin position="112"/>
        <end position="141"/>
    </location>
</feature>
<evidence type="ECO:0000256" key="2">
    <source>
        <dbReference type="SAM" id="Phobius"/>
    </source>
</evidence>
<evidence type="ECO:0000256" key="1">
    <source>
        <dbReference type="SAM" id="MobiDB-lite"/>
    </source>
</evidence>
<keyword evidence="2" id="KW-0812">Transmembrane</keyword>
<keyword evidence="2" id="KW-0472">Membrane</keyword>
<protein>
    <submittedName>
        <fullName evidence="3">Uncharacterized protein</fullName>
    </submittedName>
</protein>
<keyword evidence="2" id="KW-1133">Transmembrane helix</keyword>